<evidence type="ECO:0000313" key="3">
    <source>
        <dbReference type="EMBL" id="RHG24655.1"/>
    </source>
</evidence>
<evidence type="ECO:0000313" key="6">
    <source>
        <dbReference type="Proteomes" id="UP000284112"/>
    </source>
</evidence>
<dbReference type="EMBL" id="QRIC01000022">
    <property type="protein sequence ID" value="RHG24655.1"/>
    <property type="molecule type" value="Genomic_DNA"/>
</dbReference>
<dbReference type="InterPro" id="IPR003772">
    <property type="entry name" value="YceD"/>
</dbReference>
<reference evidence="4 5" key="1">
    <citation type="submission" date="2018-08" db="EMBL/GenBank/DDBJ databases">
        <title>A genome reference for cultivated species of the human gut microbiota.</title>
        <authorList>
            <person name="Zou Y."/>
            <person name="Xue W."/>
            <person name="Luo G."/>
        </authorList>
    </citation>
    <scope>NUCLEOTIDE SEQUENCE [LARGE SCALE GENOMIC DNA]</scope>
    <source>
        <strain evidence="3 5">AM22-22</strain>
        <strain evidence="2 6">AM23-13</strain>
        <strain evidence="1 4">OM02-16</strain>
    </source>
</reference>
<organism evidence="1 4">
    <name type="scientific">Dorea longicatena</name>
    <dbReference type="NCBI Taxonomy" id="88431"/>
    <lineage>
        <taxon>Bacteria</taxon>
        <taxon>Bacillati</taxon>
        <taxon>Bacillota</taxon>
        <taxon>Clostridia</taxon>
        <taxon>Lachnospirales</taxon>
        <taxon>Lachnospiraceae</taxon>
        <taxon>Dorea</taxon>
    </lineage>
</organism>
<dbReference type="Proteomes" id="UP000284112">
    <property type="component" value="Unassembled WGS sequence"/>
</dbReference>
<dbReference type="Pfam" id="PF02620">
    <property type="entry name" value="YceD"/>
    <property type="match status" value="1"/>
</dbReference>
<dbReference type="AlphaFoldDB" id="A0A3E5G6H5"/>
<accession>A0A3E5G6H5</accession>
<dbReference type="RefSeq" id="WP_117598571.1">
    <property type="nucleotide sequence ID" value="NZ_AP031429.1"/>
</dbReference>
<dbReference type="Proteomes" id="UP000261285">
    <property type="component" value="Unassembled WGS sequence"/>
</dbReference>
<evidence type="ECO:0000313" key="1">
    <source>
        <dbReference type="EMBL" id="RGO29782.1"/>
    </source>
</evidence>
<protein>
    <submittedName>
        <fullName evidence="1">DUF177 domain-containing protein</fullName>
    </submittedName>
</protein>
<keyword evidence="5" id="KW-1185">Reference proteome</keyword>
<gene>
    <name evidence="3" type="ORF">DW265_09805</name>
    <name evidence="2" type="ORF">DW641_09030</name>
    <name evidence="1" type="ORF">DXB16_13700</name>
</gene>
<dbReference type="Proteomes" id="UP000284095">
    <property type="component" value="Unassembled WGS sequence"/>
</dbReference>
<name>A0A3E5G6H5_9FIRM</name>
<evidence type="ECO:0000313" key="2">
    <source>
        <dbReference type="EMBL" id="RHG08008.1"/>
    </source>
</evidence>
<evidence type="ECO:0000313" key="5">
    <source>
        <dbReference type="Proteomes" id="UP000284095"/>
    </source>
</evidence>
<dbReference type="EMBL" id="QSVN01000023">
    <property type="protein sequence ID" value="RGO29782.1"/>
    <property type="molecule type" value="Genomic_DNA"/>
</dbReference>
<sequence length="175" mass="19766">MILNLSDVLSEQHKPIHQSVPIEMTCFRSEMGNYVITDKTPLELSVEYAGDRKLEVTGKAEIISSAPCDRCLEDVEVKVTLDFKHKIDTESDAYDQSEDLDENNYIDGYSLDVEQLVYNELLVGWPTKILCSEDCKGICNVCGQNLNKGTCNCEDTGLDPRMSVIRDVFKNFKEV</sequence>
<dbReference type="EMBL" id="QRHW01000013">
    <property type="protein sequence ID" value="RHG08008.1"/>
    <property type="molecule type" value="Genomic_DNA"/>
</dbReference>
<comment type="caution">
    <text evidence="1">The sequence shown here is derived from an EMBL/GenBank/DDBJ whole genome shotgun (WGS) entry which is preliminary data.</text>
</comment>
<evidence type="ECO:0000313" key="4">
    <source>
        <dbReference type="Proteomes" id="UP000261285"/>
    </source>
</evidence>
<proteinExistence type="predicted"/>